<protein>
    <submittedName>
        <fullName evidence="1">DUF4221 family protein</fullName>
    </submittedName>
</protein>
<organism evidence="1 2">
    <name type="scientific">Fontibacter flavus</name>
    <dbReference type="NCBI Taxonomy" id="654838"/>
    <lineage>
        <taxon>Bacteria</taxon>
        <taxon>Pseudomonadati</taxon>
        <taxon>Bacteroidota</taxon>
        <taxon>Cytophagia</taxon>
        <taxon>Cytophagales</taxon>
        <taxon>Cyclobacteriaceae</taxon>
        <taxon>Fontibacter</taxon>
    </lineage>
</organism>
<dbReference type="RefSeq" id="WP_382385948.1">
    <property type="nucleotide sequence ID" value="NZ_JBHLWI010000004.1"/>
</dbReference>
<dbReference type="PROSITE" id="PS51257">
    <property type="entry name" value="PROKAR_LIPOPROTEIN"/>
    <property type="match status" value="1"/>
</dbReference>
<name>A0ABV6FNR2_9BACT</name>
<gene>
    <name evidence="1" type="ORF">ACFFIP_02320</name>
</gene>
<dbReference type="EMBL" id="JBHLWI010000004">
    <property type="protein sequence ID" value="MFC0261501.1"/>
    <property type="molecule type" value="Genomic_DNA"/>
</dbReference>
<reference evidence="1 2" key="1">
    <citation type="submission" date="2024-09" db="EMBL/GenBank/DDBJ databases">
        <authorList>
            <person name="Sun Q."/>
            <person name="Mori K."/>
        </authorList>
    </citation>
    <scope>NUCLEOTIDE SEQUENCE [LARGE SCALE GENOMIC DNA]</scope>
    <source>
        <strain evidence="1 2">CCM 7650</strain>
    </source>
</reference>
<keyword evidence="2" id="KW-1185">Reference proteome</keyword>
<evidence type="ECO:0000313" key="2">
    <source>
        <dbReference type="Proteomes" id="UP001589797"/>
    </source>
</evidence>
<dbReference type="Proteomes" id="UP001589797">
    <property type="component" value="Unassembled WGS sequence"/>
</dbReference>
<proteinExistence type="predicted"/>
<sequence length="323" mass="36355">MRIGIILTSILVTVFFSSCNQNKEAFEKFSPVDNLTILLSDTETFLYTKIGVGIFKGNFCLVKFNTITGNLNILDVSSNKPILEVTIEDDGPEGFNNLFFTVPHVIEDKVYLINGPSGQILSVNSSGLIETTLKLPIDADLGFAYMYNSEGNRLFHKDEDSFFIGFYPDHPKSGTYKRPLQSVLKIDSTHDMELFAPLPKENIANTWGNDHMTTGPFGIYSKSKNAFITGFSNKNELSVFSKDGLLQESIVLDLPDWKNPEHFPIDAAQLETVSNDVLWEIKRYGESLPKIWKIYEFAEGYLLEVVHGNGSGFFRIFPFTNLI</sequence>
<evidence type="ECO:0000313" key="1">
    <source>
        <dbReference type="EMBL" id="MFC0261501.1"/>
    </source>
</evidence>
<comment type="caution">
    <text evidence="1">The sequence shown here is derived from an EMBL/GenBank/DDBJ whole genome shotgun (WGS) entry which is preliminary data.</text>
</comment>
<accession>A0ABV6FNR2</accession>